<keyword evidence="3" id="KW-1185">Reference proteome</keyword>
<sequence>MKLKIVSALVTALTLTSAQADVLGIYIGGQVWDSNASGIFGESGNQVDFNLKDKKQGSYFLAVEHPVPFIPNARISATSLDSTGVATLSRDIEFADQAFTAGSVVNSNFDVSYVDYTLYYEIFDNGLFSFDIGLTGRDFEGDIAVSSTISTSGNTSTVKGTLKTDEIIPMLYASTTVGLPFTGFSVFAEGNFLSFKDHTLHDYQAGISYELIDNLAVDVSLTLGYRATSLKLEDIDNLYTDLEFKGVFAGAVIHF</sequence>
<dbReference type="InterPro" id="IPR026387">
    <property type="entry name" value="OMP_w_GlyGly"/>
</dbReference>
<dbReference type="Proteomes" id="UP000623842">
    <property type="component" value="Unassembled WGS sequence"/>
</dbReference>
<protein>
    <submittedName>
        <fullName evidence="2">Outer membrane protein</fullName>
    </submittedName>
</protein>
<evidence type="ECO:0000256" key="1">
    <source>
        <dbReference type="SAM" id="SignalP"/>
    </source>
</evidence>
<dbReference type="AlphaFoldDB" id="A0A919BE43"/>
<name>A0A919BE43_9GAMM</name>
<comment type="caution">
    <text evidence="2">The sequence shown here is derived from an EMBL/GenBank/DDBJ whole genome shotgun (WGS) entry which is preliminary data.</text>
</comment>
<evidence type="ECO:0000313" key="3">
    <source>
        <dbReference type="Proteomes" id="UP000623842"/>
    </source>
</evidence>
<dbReference type="NCBIfam" id="TIGR04219">
    <property type="entry name" value="OMP_w_GlyGly"/>
    <property type="match status" value="1"/>
</dbReference>
<gene>
    <name evidence="2" type="ORF">GCM10017161_07200</name>
</gene>
<dbReference type="EMBL" id="BNCK01000002">
    <property type="protein sequence ID" value="GHF82575.1"/>
    <property type="molecule type" value="Genomic_DNA"/>
</dbReference>
<evidence type="ECO:0000313" key="2">
    <source>
        <dbReference type="EMBL" id="GHF82575.1"/>
    </source>
</evidence>
<reference evidence="2" key="2">
    <citation type="submission" date="2020-09" db="EMBL/GenBank/DDBJ databases">
        <authorList>
            <person name="Sun Q."/>
            <person name="Kim S."/>
        </authorList>
    </citation>
    <scope>NUCLEOTIDE SEQUENCE</scope>
    <source>
        <strain evidence="2">KCTC 42731</strain>
    </source>
</reference>
<keyword evidence="1" id="KW-0732">Signal</keyword>
<dbReference type="RefSeq" id="WP_189767384.1">
    <property type="nucleotide sequence ID" value="NZ_BNCK01000002.1"/>
</dbReference>
<proteinExistence type="predicted"/>
<organism evidence="2 3">
    <name type="scientific">Thalassotalea marina</name>
    <dbReference type="NCBI Taxonomy" id="1673741"/>
    <lineage>
        <taxon>Bacteria</taxon>
        <taxon>Pseudomonadati</taxon>
        <taxon>Pseudomonadota</taxon>
        <taxon>Gammaproteobacteria</taxon>
        <taxon>Alteromonadales</taxon>
        <taxon>Colwelliaceae</taxon>
        <taxon>Thalassotalea</taxon>
    </lineage>
</organism>
<reference evidence="2" key="1">
    <citation type="journal article" date="2014" name="Int. J. Syst. Evol. Microbiol.">
        <title>Complete genome sequence of Corynebacterium casei LMG S-19264T (=DSM 44701T), isolated from a smear-ripened cheese.</title>
        <authorList>
            <consortium name="US DOE Joint Genome Institute (JGI-PGF)"/>
            <person name="Walter F."/>
            <person name="Albersmeier A."/>
            <person name="Kalinowski J."/>
            <person name="Ruckert C."/>
        </authorList>
    </citation>
    <scope>NUCLEOTIDE SEQUENCE</scope>
    <source>
        <strain evidence="2">KCTC 42731</strain>
    </source>
</reference>
<accession>A0A919BE43</accession>
<feature type="chain" id="PRO_5037734947" evidence="1">
    <location>
        <begin position="21"/>
        <end position="255"/>
    </location>
</feature>
<feature type="signal peptide" evidence="1">
    <location>
        <begin position="1"/>
        <end position="20"/>
    </location>
</feature>